<dbReference type="PANTHER" id="PTHR19854:SF1">
    <property type="entry name" value="GUANINE NUCLEOTIDE-BINDING PROTEIN SUBUNIT BETA-LIKE PROTEIN 1"/>
    <property type="match status" value="1"/>
</dbReference>
<dbReference type="InterPro" id="IPR036322">
    <property type="entry name" value="WD40_repeat_dom_sf"/>
</dbReference>
<dbReference type="InterPro" id="IPR015943">
    <property type="entry name" value="WD40/YVTN_repeat-like_dom_sf"/>
</dbReference>
<reference evidence="4 5" key="1">
    <citation type="journal article" date="2020" name="Nat. Food">
        <title>A phased Vanilla planifolia genome enables genetic improvement of flavour and production.</title>
        <authorList>
            <person name="Hasing T."/>
            <person name="Tang H."/>
            <person name="Brym M."/>
            <person name="Khazi F."/>
            <person name="Huang T."/>
            <person name="Chambers A.H."/>
        </authorList>
    </citation>
    <scope>NUCLEOTIDE SEQUENCE [LARGE SCALE GENOMIC DNA]</scope>
    <source>
        <tissue evidence="4">Leaf</tissue>
    </source>
</reference>
<dbReference type="InterPro" id="IPR001680">
    <property type="entry name" value="WD40_rpt"/>
</dbReference>
<evidence type="ECO:0000256" key="2">
    <source>
        <dbReference type="ARBA" id="ARBA00022737"/>
    </source>
</evidence>
<dbReference type="OrthoDB" id="1898716at2759"/>
<keyword evidence="5" id="KW-1185">Reference proteome</keyword>
<dbReference type="PANTHER" id="PTHR19854">
    <property type="entry name" value="TRANSDUCIN BETA-LIKE 3"/>
    <property type="match status" value="1"/>
</dbReference>
<dbReference type="Proteomes" id="UP000636800">
    <property type="component" value="Chromosome 11"/>
</dbReference>
<accession>A0A835UGM9</accession>
<evidence type="ECO:0000256" key="3">
    <source>
        <dbReference type="PROSITE-ProRule" id="PRU00221"/>
    </source>
</evidence>
<keyword evidence="2" id="KW-0677">Repeat</keyword>
<keyword evidence="1 3" id="KW-0853">WD repeat</keyword>
<sequence length="109" mass="12755">MDDMFILFFVLYTRAPVVLRKKLLWNEVEYQEQTFEQIARLQRLLDGITAIPYHVRVRVYNYRKGTALAVLKYHSASCNAVSFSADCKLMVTSSEDTTAALWELYPRRV</sequence>
<evidence type="ECO:0000313" key="4">
    <source>
        <dbReference type="EMBL" id="KAG0460643.1"/>
    </source>
</evidence>
<dbReference type="PROSITE" id="PS00678">
    <property type="entry name" value="WD_REPEATS_1"/>
    <property type="match status" value="1"/>
</dbReference>
<dbReference type="SUPFAM" id="SSF50978">
    <property type="entry name" value="WD40 repeat-like"/>
    <property type="match status" value="1"/>
</dbReference>
<evidence type="ECO:0000256" key="1">
    <source>
        <dbReference type="ARBA" id="ARBA00022574"/>
    </source>
</evidence>
<dbReference type="InterPro" id="IPR019775">
    <property type="entry name" value="WD40_repeat_CS"/>
</dbReference>
<proteinExistence type="predicted"/>
<dbReference type="PROSITE" id="PS50082">
    <property type="entry name" value="WD_REPEATS_2"/>
    <property type="match status" value="1"/>
</dbReference>
<dbReference type="Gene3D" id="2.130.10.10">
    <property type="entry name" value="YVTN repeat-like/Quinoprotein amine dehydrogenase"/>
    <property type="match status" value="1"/>
</dbReference>
<dbReference type="AlphaFoldDB" id="A0A835UGM9"/>
<dbReference type="Pfam" id="PF00400">
    <property type="entry name" value="WD40"/>
    <property type="match status" value="1"/>
</dbReference>
<dbReference type="PROSITE" id="PS50294">
    <property type="entry name" value="WD_REPEATS_REGION"/>
    <property type="match status" value="1"/>
</dbReference>
<name>A0A835UGM9_VANPL</name>
<feature type="repeat" description="WD" evidence="3">
    <location>
        <begin position="71"/>
        <end position="109"/>
    </location>
</feature>
<comment type="caution">
    <text evidence="4">The sequence shown here is derived from an EMBL/GenBank/DDBJ whole genome shotgun (WGS) entry which is preliminary data.</text>
</comment>
<evidence type="ECO:0000313" key="5">
    <source>
        <dbReference type="Proteomes" id="UP000636800"/>
    </source>
</evidence>
<protein>
    <submittedName>
        <fullName evidence="4">Uncharacterized protein</fullName>
    </submittedName>
</protein>
<dbReference type="SMART" id="SM00320">
    <property type="entry name" value="WD40"/>
    <property type="match status" value="1"/>
</dbReference>
<dbReference type="EMBL" id="JADCNL010000011">
    <property type="protein sequence ID" value="KAG0460643.1"/>
    <property type="molecule type" value="Genomic_DNA"/>
</dbReference>
<organism evidence="4 5">
    <name type="scientific">Vanilla planifolia</name>
    <name type="common">Vanilla</name>
    <dbReference type="NCBI Taxonomy" id="51239"/>
    <lineage>
        <taxon>Eukaryota</taxon>
        <taxon>Viridiplantae</taxon>
        <taxon>Streptophyta</taxon>
        <taxon>Embryophyta</taxon>
        <taxon>Tracheophyta</taxon>
        <taxon>Spermatophyta</taxon>
        <taxon>Magnoliopsida</taxon>
        <taxon>Liliopsida</taxon>
        <taxon>Asparagales</taxon>
        <taxon>Orchidaceae</taxon>
        <taxon>Vanilloideae</taxon>
        <taxon>Vanilleae</taxon>
        <taxon>Vanilla</taxon>
    </lineage>
</organism>
<gene>
    <name evidence="4" type="ORF">HPP92_020940</name>
</gene>